<protein>
    <recommendedName>
        <fullName evidence="5">Methyl-accepting transducer domain-containing protein</fullName>
    </recommendedName>
</protein>
<evidence type="ECO:0000256" key="1">
    <source>
        <dbReference type="ARBA" id="ARBA00029447"/>
    </source>
</evidence>
<sequence length="151" mass="16283">MRQGNCHPRQYVVKPDKIGCRPGEGNRRYDAGDGKSIERVADVIAEISAGAKEQSVGIGQVNDAVNELDSMTQHNASMVEESSAAAAELREQADRLSVLVGAFKLSNTQHDPLTSNKVALPSGHRQSHRPPSSAVAPRRLAGAQQPEWESF</sequence>
<proteinExistence type="inferred from homology"/>
<dbReference type="PANTHER" id="PTHR43531">
    <property type="entry name" value="PROTEIN ICFG"/>
    <property type="match status" value="1"/>
</dbReference>
<feature type="region of interest" description="Disordered" evidence="2">
    <location>
        <begin position="108"/>
        <end position="151"/>
    </location>
</feature>
<dbReference type="GO" id="GO:0005886">
    <property type="term" value="C:plasma membrane"/>
    <property type="evidence" value="ECO:0007669"/>
    <property type="project" value="TreeGrafter"/>
</dbReference>
<gene>
    <name evidence="3" type="ORF">HSBAA_13660</name>
</gene>
<dbReference type="Proteomes" id="UP000320231">
    <property type="component" value="Chromosome"/>
</dbReference>
<dbReference type="EMBL" id="AP019514">
    <property type="protein sequence ID" value="BBI60060.1"/>
    <property type="molecule type" value="Genomic_DNA"/>
</dbReference>
<dbReference type="PANTHER" id="PTHR43531:SF5">
    <property type="entry name" value="METHYL-ACCEPTING CHEMOTAXIS PROTEIN III"/>
    <property type="match status" value="1"/>
</dbReference>
<comment type="similarity">
    <text evidence="1">Belongs to the methyl-accepting chemotaxis (MCP) protein family.</text>
</comment>
<evidence type="ECO:0000313" key="4">
    <source>
        <dbReference type="Proteomes" id="UP000320231"/>
    </source>
</evidence>
<dbReference type="GO" id="GO:0006935">
    <property type="term" value="P:chemotaxis"/>
    <property type="evidence" value="ECO:0007669"/>
    <property type="project" value="TreeGrafter"/>
</dbReference>
<feature type="compositionally biased region" description="Polar residues" evidence="2">
    <location>
        <begin position="108"/>
        <end position="117"/>
    </location>
</feature>
<dbReference type="Gene3D" id="1.10.287.950">
    <property type="entry name" value="Methyl-accepting chemotaxis protein"/>
    <property type="match status" value="1"/>
</dbReference>
<name>A0A455U233_9GAMM</name>
<accession>A0A455U233</accession>
<dbReference type="AlphaFoldDB" id="A0A455U233"/>
<organism evidence="3 4">
    <name type="scientific">Vreelandella sulfidaeris</name>
    <dbReference type="NCBI Taxonomy" id="115553"/>
    <lineage>
        <taxon>Bacteria</taxon>
        <taxon>Pseudomonadati</taxon>
        <taxon>Pseudomonadota</taxon>
        <taxon>Gammaproteobacteria</taxon>
        <taxon>Oceanospirillales</taxon>
        <taxon>Halomonadaceae</taxon>
        <taxon>Vreelandella</taxon>
    </lineage>
</organism>
<evidence type="ECO:0000256" key="2">
    <source>
        <dbReference type="SAM" id="MobiDB-lite"/>
    </source>
</evidence>
<dbReference type="GO" id="GO:0004888">
    <property type="term" value="F:transmembrane signaling receptor activity"/>
    <property type="evidence" value="ECO:0007669"/>
    <property type="project" value="TreeGrafter"/>
</dbReference>
<dbReference type="SUPFAM" id="SSF58104">
    <property type="entry name" value="Methyl-accepting chemotaxis protein (MCP) signaling domain"/>
    <property type="match status" value="1"/>
</dbReference>
<reference evidence="3 4" key="1">
    <citation type="journal article" date="2019" name="Microbiol. Resour. Announc.">
        <title>Complete Genome Sequence of Halomonas sulfidaeris Strain Esulfide1 Isolated from a Metal Sulfide Rock at a Depth of 2,200 Meters, Obtained Using Nanopore Sequencing.</title>
        <authorList>
            <person name="Saito M."/>
            <person name="Nishigata A."/>
            <person name="Galipon J."/>
            <person name="Arakawa K."/>
        </authorList>
    </citation>
    <scope>NUCLEOTIDE SEQUENCE [LARGE SCALE GENOMIC DNA]</scope>
    <source>
        <strain evidence="3 4">ATCC BAA-803</strain>
    </source>
</reference>
<dbReference type="KEGG" id="hsr:HSBAA_13660"/>
<dbReference type="InterPro" id="IPR051310">
    <property type="entry name" value="MCP_chemotaxis"/>
</dbReference>
<evidence type="ECO:0008006" key="5">
    <source>
        <dbReference type="Google" id="ProtNLM"/>
    </source>
</evidence>
<evidence type="ECO:0000313" key="3">
    <source>
        <dbReference type="EMBL" id="BBI60060.1"/>
    </source>
</evidence>